<dbReference type="Proteomes" id="UP001243846">
    <property type="component" value="Unassembled WGS sequence"/>
</dbReference>
<name>A0ABT8D8I1_9RHOB</name>
<organism evidence="2 3">
    <name type="scientific">Paracoccus cavernae</name>
    <dbReference type="NCBI Taxonomy" id="1571207"/>
    <lineage>
        <taxon>Bacteria</taxon>
        <taxon>Pseudomonadati</taxon>
        <taxon>Pseudomonadota</taxon>
        <taxon>Alphaproteobacteria</taxon>
        <taxon>Rhodobacterales</taxon>
        <taxon>Paracoccaceae</taxon>
        <taxon>Paracoccus</taxon>
    </lineage>
</organism>
<feature type="compositionally biased region" description="Polar residues" evidence="1">
    <location>
        <begin position="104"/>
        <end position="121"/>
    </location>
</feature>
<evidence type="ECO:0000313" key="3">
    <source>
        <dbReference type="Proteomes" id="UP001243846"/>
    </source>
</evidence>
<reference evidence="3" key="1">
    <citation type="journal article" date="2019" name="Int. J. Syst. Evol. Microbiol.">
        <title>The Global Catalogue of Microorganisms (GCM) 10K type strain sequencing project: providing services to taxonomists for standard genome sequencing and annotation.</title>
        <authorList>
            <consortium name="The Broad Institute Genomics Platform"/>
            <consortium name="The Broad Institute Genome Sequencing Center for Infectious Disease"/>
            <person name="Wu L."/>
            <person name="Ma J."/>
        </authorList>
    </citation>
    <scope>NUCLEOTIDE SEQUENCE [LARGE SCALE GENOMIC DNA]</scope>
    <source>
        <strain evidence="3">CECT 8482</strain>
    </source>
</reference>
<accession>A0ABT8D8I1</accession>
<comment type="caution">
    <text evidence="2">The sequence shown here is derived from an EMBL/GenBank/DDBJ whole genome shotgun (WGS) entry which is preliminary data.</text>
</comment>
<dbReference type="EMBL" id="JAUFRC010000001">
    <property type="protein sequence ID" value="MDN3711549.1"/>
    <property type="molecule type" value="Genomic_DNA"/>
</dbReference>
<evidence type="ECO:0000256" key="1">
    <source>
        <dbReference type="SAM" id="MobiDB-lite"/>
    </source>
</evidence>
<sequence length="121" mass="13168">MGFISELKPSDHLEDSNPDCLFSFAGPEGHVVAQDPVFSVPRGPAATLPLRLAALALEEGEIIGGAMPFDKSDDDCLWRARAGMPPHRGARPRPWPSPSRSRPCANSPSRPSLGQRITQRW</sequence>
<evidence type="ECO:0000313" key="2">
    <source>
        <dbReference type="EMBL" id="MDN3711549.1"/>
    </source>
</evidence>
<keyword evidence="3" id="KW-1185">Reference proteome</keyword>
<dbReference type="RefSeq" id="WP_377785833.1">
    <property type="nucleotide sequence ID" value="NZ_JBHUOC010000001.1"/>
</dbReference>
<feature type="region of interest" description="Disordered" evidence="1">
    <location>
        <begin position="80"/>
        <end position="121"/>
    </location>
</feature>
<proteinExistence type="predicted"/>
<protein>
    <submittedName>
        <fullName evidence="2">Uncharacterized protein</fullName>
    </submittedName>
</protein>
<gene>
    <name evidence="2" type="ORF">QWZ10_06425</name>
</gene>